<dbReference type="Proteomes" id="UP000053676">
    <property type="component" value="Unassembled WGS sequence"/>
</dbReference>
<proteinExistence type="predicted"/>
<protein>
    <submittedName>
        <fullName evidence="1">Uncharacterized protein</fullName>
    </submittedName>
</protein>
<evidence type="ECO:0000313" key="2">
    <source>
        <dbReference type="Proteomes" id="UP000053676"/>
    </source>
</evidence>
<keyword evidence="2" id="KW-1185">Reference proteome</keyword>
<dbReference type="EMBL" id="KI660299">
    <property type="protein sequence ID" value="ETN75423.1"/>
    <property type="molecule type" value="Genomic_DNA"/>
</dbReference>
<gene>
    <name evidence="1" type="ORF">NECAME_12409</name>
</gene>
<dbReference type="AlphaFoldDB" id="W2T0K3"/>
<reference evidence="2" key="1">
    <citation type="journal article" date="2014" name="Nat. Genet.">
        <title>Genome of the human hookworm Necator americanus.</title>
        <authorList>
            <person name="Tang Y.T."/>
            <person name="Gao X."/>
            <person name="Rosa B.A."/>
            <person name="Abubucker S."/>
            <person name="Hallsworth-Pepin K."/>
            <person name="Martin J."/>
            <person name="Tyagi R."/>
            <person name="Heizer E."/>
            <person name="Zhang X."/>
            <person name="Bhonagiri-Palsikar V."/>
            <person name="Minx P."/>
            <person name="Warren W.C."/>
            <person name="Wang Q."/>
            <person name="Zhan B."/>
            <person name="Hotez P.J."/>
            <person name="Sternberg P.W."/>
            <person name="Dougall A."/>
            <person name="Gaze S.T."/>
            <person name="Mulvenna J."/>
            <person name="Sotillo J."/>
            <person name="Ranganathan S."/>
            <person name="Rabelo E.M."/>
            <person name="Wilson R.K."/>
            <person name="Felgner P.L."/>
            <person name="Bethony J."/>
            <person name="Hawdon J.M."/>
            <person name="Gasser R.B."/>
            <person name="Loukas A."/>
            <person name="Mitreva M."/>
        </authorList>
    </citation>
    <scope>NUCLEOTIDE SEQUENCE [LARGE SCALE GENOMIC DNA]</scope>
</reference>
<name>W2T0K3_NECAM</name>
<evidence type="ECO:0000313" key="1">
    <source>
        <dbReference type="EMBL" id="ETN75423.1"/>
    </source>
</evidence>
<sequence length="65" mass="7394">MKFDETAQRNLLESFISVQIYCNLGSSEPTSQQQQIPFEDFAFASHCSIVRDMKNMHPQLAVANT</sequence>
<accession>W2T0K3</accession>
<dbReference type="KEGG" id="nai:NECAME_12409"/>
<organism evidence="1 2">
    <name type="scientific">Necator americanus</name>
    <name type="common">Human hookworm</name>
    <dbReference type="NCBI Taxonomy" id="51031"/>
    <lineage>
        <taxon>Eukaryota</taxon>
        <taxon>Metazoa</taxon>
        <taxon>Ecdysozoa</taxon>
        <taxon>Nematoda</taxon>
        <taxon>Chromadorea</taxon>
        <taxon>Rhabditida</taxon>
        <taxon>Rhabditina</taxon>
        <taxon>Rhabditomorpha</taxon>
        <taxon>Strongyloidea</taxon>
        <taxon>Ancylostomatidae</taxon>
        <taxon>Bunostominae</taxon>
        <taxon>Necator</taxon>
    </lineage>
</organism>